<dbReference type="PANTHER" id="PTHR30153:SF2">
    <property type="entry name" value="REPLICATIVE DNA HELICASE"/>
    <property type="match status" value="1"/>
</dbReference>
<dbReference type="EC" id="5.6.2.3" evidence="9"/>
<evidence type="ECO:0000256" key="1">
    <source>
        <dbReference type="ARBA" id="ARBA00008428"/>
    </source>
</evidence>
<dbReference type="InterPro" id="IPR007693">
    <property type="entry name" value="DNA_helicase_DnaB-like_N"/>
</dbReference>
<evidence type="ECO:0000256" key="7">
    <source>
        <dbReference type="ARBA" id="ARBA00023125"/>
    </source>
</evidence>
<dbReference type="SUPFAM" id="SSF48024">
    <property type="entry name" value="N-terminal domain of DnaB helicase"/>
    <property type="match status" value="1"/>
</dbReference>
<dbReference type="GO" id="GO:0005524">
    <property type="term" value="F:ATP binding"/>
    <property type="evidence" value="ECO:0007669"/>
    <property type="project" value="UniProtKB-KW"/>
</dbReference>
<organism evidence="12 13">
    <name type="scientific">Clostridium sporogenes</name>
    <dbReference type="NCBI Taxonomy" id="1509"/>
    <lineage>
        <taxon>Bacteria</taxon>
        <taxon>Bacillati</taxon>
        <taxon>Bacillota</taxon>
        <taxon>Clostridia</taxon>
        <taxon>Eubacteriales</taxon>
        <taxon>Clostridiaceae</taxon>
        <taxon>Clostridium</taxon>
    </lineage>
</organism>
<keyword evidence="7" id="KW-0238">DNA-binding</keyword>
<evidence type="ECO:0000256" key="9">
    <source>
        <dbReference type="ARBA" id="ARBA00044969"/>
    </source>
</evidence>
<dbReference type="Pfam" id="PF03796">
    <property type="entry name" value="DnaB_C"/>
    <property type="match status" value="1"/>
</dbReference>
<evidence type="ECO:0000256" key="5">
    <source>
        <dbReference type="ARBA" id="ARBA00022806"/>
    </source>
</evidence>
<evidence type="ECO:0000256" key="3">
    <source>
        <dbReference type="ARBA" id="ARBA00022741"/>
    </source>
</evidence>
<dbReference type="InterPro" id="IPR016136">
    <property type="entry name" value="DNA_helicase_N/primase_C"/>
</dbReference>
<dbReference type="Gene3D" id="1.10.860.10">
    <property type="entry name" value="DNAb Helicase, Chain A"/>
    <property type="match status" value="1"/>
</dbReference>
<protein>
    <recommendedName>
        <fullName evidence="9">DNA 5'-3' helicase</fullName>
        <ecNumber evidence="9">5.6.2.3</ecNumber>
    </recommendedName>
</protein>
<evidence type="ECO:0000256" key="4">
    <source>
        <dbReference type="ARBA" id="ARBA00022801"/>
    </source>
</evidence>
<evidence type="ECO:0000313" key="12">
    <source>
        <dbReference type="EMBL" id="APH15188.1"/>
    </source>
</evidence>
<dbReference type="AlphaFoldDB" id="A0A1L3NGF7"/>
<keyword evidence="3" id="KW-0547">Nucleotide-binding</keyword>
<evidence type="ECO:0000313" key="13">
    <source>
        <dbReference type="Proteomes" id="UP000182204"/>
    </source>
</evidence>
<reference evidence="12 13" key="1">
    <citation type="submission" date="2015-11" db="EMBL/GenBank/DDBJ databases">
        <authorList>
            <person name="Hill K.K."/>
            <person name="Shirey T.B."/>
            <person name="Raphael B."/>
            <person name="Daligault H.E."/>
            <person name="Davenport K.W."/>
            <person name="Bruce D.C."/>
            <person name="Foley B.T."/>
            <person name="Johnson S.L."/>
        </authorList>
    </citation>
    <scope>NUCLEOTIDE SEQUENCE [LARGE SCALE GENOMIC DNA]</scope>
    <source>
        <strain evidence="12 13">CDC_1632</strain>
    </source>
</reference>
<dbReference type="RefSeq" id="WP_072585777.1">
    <property type="nucleotide sequence ID" value="NZ_CP013243.1"/>
</dbReference>
<keyword evidence="2" id="KW-0235">DNA replication</keyword>
<dbReference type="GO" id="GO:0003677">
    <property type="term" value="F:DNA binding"/>
    <property type="evidence" value="ECO:0007669"/>
    <property type="project" value="UniProtKB-KW"/>
</dbReference>
<dbReference type="GO" id="GO:0043139">
    <property type="term" value="F:5'-3' DNA helicase activity"/>
    <property type="evidence" value="ECO:0007669"/>
    <property type="project" value="UniProtKB-EC"/>
</dbReference>
<dbReference type="EMBL" id="CP013243">
    <property type="protein sequence ID" value="APH15188.1"/>
    <property type="molecule type" value="Genomic_DNA"/>
</dbReference>
<dbReference type="Proteomes" id="UP000182204">
    <property type="component" value="Chromosome"/>
</dbReference>
<evidence type="ECO:0000256" key="6">
    <source>
        <dbReference type="ARBA" id="ARBA00022840"/>
    </source>
</evidence>
<keyword evidence="6" id="KW-0067">ATP-binding</keyword>
<evidence type="ECO:0000256" key="8">
    <source>
        <dbReference type="ARBA" id="ARBA00023235"/>
    </source>
</evidence>
<dbReference type="GO" id="GO:0006260">
    <property type="term" value="P:DNA replication"/>
    <property type="evidence" value="ECO:0007669"/>
    <property type="project" value="UniProtKB-KW"/>
</dbReference>
<dbReference type="Gene3D" id="3.40.50.300">
    <property type="entry name" value="P-loop containing nucleotide triphosphate hydrolases"/>
    <property type="match status" value="1"/>
</dbReference>
<evidence type="ECO:0000256" key="2">
    <source>
        <dbReference type="ARBA" id="ARBA00022705"/>
    </source>
</evidence>
<dbReference type="InterPro" id="IPR007694">
    <property type="entry name" value="DNA_helicase_DnaB-like_C"/>
</dbReference>
<dbReference type="GO" id="GO:0016787">
    <property type="term" value="F:hydrolase activity"/>
    <property type="evidence" value="ECO:0007669"/>
    <property type="project" value="UniProtKB-KW"/>
</dbReference>
<keyword evidence="5" id="KW-0347">Helicase</keyword>
<evidence type="ECO:0000259" key="11">
    <source>
        <dbReference type="PROSITE" id="PS51199"/>
    </source>
</evidence>
<dbReference type="PROSITE" id="PS51199">
    <property type="entry name" value="SF4_HELICASE"/>
    <property type="match status" value="1"/>
</dbReference>
<keyword evidence="4" id="KW-0378">Hydrolase</keyword>
<dbReference type="InterPro" id="IPR036185">
    <property type="entry name" value="DNA_heli_DnaB-like_N_sf"/>
</dbReference>
<gene>
    <name evidence="12" type="ORF">NPD5_2141</name>
</gene>
<sequence>MINLTDTRANEVEILSLMLKDKDNRIDAINNLKAEYFSTDLNKRLFKAIEVMEHDHENIDLTLVLQKMDSLGIRKDGDMFNVSEIYSNSLAMGTLKEHIERLVEGYRSNEFKRKMCEFSILDKVLDTDGVINELNKIIEDKKTEDVNTIALQEWLLDEVTERMELDNPKSMGLLTGYKDLDKILRGIVPGSLVTLLARSGIGKTTFSIELIKKLSLNHESVTYFSLEMPPQQIYLKMVLSQAKLNVDKFISITKHSSEVIEDLSMASNKISSLDINFSQERNISKIVNLINYYVRKKNTKIFFIDYLNIVKSDIRTNSTDVLYNEITAELKQVALKTGATIFLITQSNRAVDSQQDKRPNVKDIKDSSSIEQNSDYIIALYRNLDFNNPVKRRELRDKGELDYNKPNADFNPECFEVIVLKNRHTGECGTAYLKYLSNLGYLNWPH</sequence>
<dbReference type="PANTHER" id="PTHR30153">
    <property type="entry name" value="REPLICATIVE DNA HELICASE DNAB"/>
    <property type="match status" value="1"/>
</dbReference>
<accession>A0A1L3NGF7</accession>
<dbReference type="GO" id="GO:0005829">
    <property type="term" value="C:cytosol"/>
    <property type="evidence" value="ECO:0007669"/>
    <property type="project" value="TreeGrafter"/>
</dbReference>
<comment type="similarity">
    <text evidence="1">Belongs to the helicase family. DnaB subfamily.</text>
</comment>
<keyword evidence="8" id="KW-0413">Isomerase</keyword>
<evidence type="ECO:0000256" key="10">
    <source>
        <dbReference type="ARBA" id="ARBA00048954"/>
    </source>
</evidence>
<comment type="catalytic activity">
    <reaction evidence="10">
        <text>ATP + H2O = ADP + phosphate + H(+)</text>
        <dbReference type="Rhea" id="RHEA:13065"/>
        <dbReference type="ChEBI" id="CHEBI:15377"/>
        <dbReference type="ChEBI" id="CHEBI:15378"/>
        <dbReference type="ChEBI" id="CHEBI:30616"/>
        <dbReference type="ChEBI" id="CHEBI:43474"/>
        <dbReference type="ChEBI" id="CHEBI:456216"/>
        <dbReference type="EC" id="5.6.2.3"/>
    </reaction>
</comment>
<name>A0A1L3NGF7_CLOSG</name>
<proteinExistence type="inferred from homology"/>
<dbReference type="InterPro" id="IPR027417">
    <property type="entry name" value="P-loop_NTPase"/>
</dbReference>
<feature type="domain" description="SF4 helicase" evidence="11">
    <location>
        <begin position="166"/>
        <end position="446"/>
    </location>
</feature>
<dbReference type="Pfam" id="PF00772">
    <property type="entry name" value="DnaB"/>
    <property type="match status" value="1"/>
</dbReference>
<dbReference type="SUPFAM" id="SSF52540">
    <property type="entry name" value="P-loop containing nucleoside triphosphate hydrolases"/>
    <property type="match status" value="1"/>
</dbReference>